<dbReference type="PRINTS" id="PR01790">
    <property type="entry name" value="SMP30FAMILY"/>
</dbReference>
<evidence type="ECO:0000256" key="1">
    <source>
        <dbReference type="ARBA" id="ARBA00008853"/>
    </source>
</evidence>
<dbReference type="RefSeq" id="WP_379486852.1">
    <property type="nucleotide sequence ID" value="NZ_JBHLWK010000010.1"/>
</dbReference>
<organism evidence="3 4">
    <name type="scientific">Novosphingobium soli</name>
    <dbReference type="NCBI Taxonomy" id="574956"/>
    <lineage>
        <taxon>Bacteria</taxon>
        <taxon>Pseudomonadati</taxon>
        <taxon>Pseudomonadota</taxon>
        <taxon>Alphaproteobacteria</taxon>
        <taxon>Sphingomonadales</taxon>
        <taxon>Sphingomonadaceae</taxon>
        <taxon>Novosphingobium</taxon>
    </lineage>
</organism>
<dbReference type="InterPro" id="IPR005511">
    <property type="entry name" value="SMP-30"/>
</dbReference>
<reference evidence="3 4" key="1">
    <citation type="submission" date="2024-09" db="EMBL/GenBank/DDBJ databases">
        <authorList>
            <person name="Sun Q."/>
            <person name="Mori K."/>
        </authorList>
    </citation>
    <scope>NUCLEOTIDE SEQUENCE [LARGE SCALE GENOMIC DNA]</scope>
    <source>
        <strain evidence="3 4">CCM 7706</strain>
    </source>
</reference>
<sequence>MSQPAPDDYAVLASGVYLEGLAVDHARDVIWYSDVVAGGVHGVRPDGTPFATLDPGRMWTGGIMLDEGGAVLSSGEGGIRWNHPETGGSGWLVDTLDGEPVNGINEMWPDGAGGLFFGTLDIEHVIAARPTRPTALWRLTQQGRTIRLADGLRFTNGIGYNPGLGQFYCSETFGQALAWDVTPDLELTAKRVLLDRDDCDGLAIDSEDAIWIPGVYSPGIIRRVTPAGDELVPVPTPPGATTQVRFGGADARDVYITLVPADAGECLRTGRPLSGTSTLQRGRSAVPGVKIAPTRFGLR</sequence>
<dbReference type="EMBL" id="JBHLWK010000010">
    <property type="protein sequence ID" value="MFC0204088.1"/>
    <property type="molecule type" value="Genomic_DNA"/>
</dbReference>
<dbReference type="SUPFAM" id="SSF63829">
    <property type="entry name" value="Calcium-dependent phosphotriesterase"/>
    <property type="match status" value="1"/>
</dbReference>
<dbReference type="InterPro" id="IPR011042">
    <property type="entry name" value="6-blade_b-propeller_TolB-like"/>
</dbReference>
<dbReference type="Pfam" id="PF08450">
    <property type="entry name" value="SGL"/>
    <property type="match status" value="1"/>
</dbReference>
<dbReference type="InterPro" id="IPR013658">
    <property type="entry name" value="SGL"/>
</dbReference>
<keyword evidence="4" id="KW-1185">Reference proteome</keyword>
<dbReference type="PANTHER" id="PTHR10907">
    <property type="entry name" value="REGUCALCIN"/>
    <property type="match status" value="1"/>
</dbReference>
<comment type="caution">
    <text evidence="3">The sequence shown here is derived from an EMBL/GenBank/DDBJ whole genome shotgun (WGS) entry which is preliminary data.</text>
</comment>
<comment type="similarity">
    <text evidence="1">Belongs to the SMP-30/CGR1 family.</text>
</comment>
<dbReference type="Proteomes" id="UP001589798">
    <property type="component" value="Unassembled WGS sequence"/>
</dbReference>
<protein>
    <submittedName>
        <fullName evidence="3">SMP-30/gluconolactonase/LRE family protein</fullName>
    </submittedName>
</protein>
<proteinExistence type="inferred from homology"/>
<feature type="domain" description="SMP-30/Gluconolactonase/LRE-like region" evidence="2">
    <location>
        <begin position="19"/>
        <end position="257"/>
    </location>
</feature>
<evidence type="ECO:0000313" key="4">
    <source>
        <dbReference type="Proteomes" id="UP001589798"/>
    </source>
</evidence>
<dbReference type="PANTHER" id="PTHR10907:SF47">
    <property type="entry name" value="REGUCALCIN"/>
    <property type="match status" value="1"/>
</dbReference>
<accession>A0ABV6CTP9</accession>
<evidence type="ECO:0000259" key="2">
    <source>
        <dbReference type="Pfam" id="PF08450"/>
    </source>
</evidence>
<gene>
    <name evidence="3" type="ORF">ACFFJC_07350</name>
</gene>
<name>A0ABV6CTP9_9SPHN</name>
<dbReference type="Gene3D" id="2.120.10.30">
    <property type="entry name" value="TolB, C-terminal domain"/>
    <property type="match status" value="1"/>
</dbReference>
<evidence type="ECO:0000313" key="3">
    <source>
        <dbReference type="EMBL" id="MFC0204088.1"/>
    </source>
</evidence>